<dbReference type="PANTHER" id="PTHR34213:SF2">
    <property type="entry name" value="NUCLEAR TRANSPORT FACTOR 2 (NTF2) FAMILY PROTEIN"/>
    <property type="match status" value="1"/>
</dbReference>
<keyword evidence="3" id="KW-1185">Reference proteome</keyword>
<dbReference type="Gene3D" id="3.10.450.50">
    <property type="match status" value="1"/>
</dbReference>
<reference evidence="2 3" key="1">
    <citation type="submission" date="2024-11" db="EMBL/GenBank/DDBJ databases">
        <title>A near-complete genome assembly of Cinchona calisaya.</title>
        <authorList>
            <person name="Lian D.C."/>
            <person name="Zhao X.W."/>
            <person name="Wei L."/>
        </authorList>
    </citation>
    <scope>NUCLEOTIDE SEQUENCE [LARGE SCALE GENOMIC DNA]</scope>
    <source>
        <tissue evidence="2">Nenye</tissue>
    </source>
</reference>
<comment type="caution">
    <text evidence="2">The sequence shown here is derived from an EMBL/GenBank/DDBJ whole genome shotgun (WGS) entry which is preliminary data.</text>
</comment>
<evidence type="ECO:0000313" key="3">
    <source>
        <dbReference type="Proteomes" id="UP001630127"/>
    </source>
</evidence>
<dbReference type="Proteomes" id="UP001630127">
    <property type="component" value="Unassembled WGS sequence"/>
</dbReference>
<accession>A0ABD2ZW57</accession>
<evidence type="ECO:0000313" key="2">
    <source>
        <dbReference type="EMBL" id="KAL3523671.1"/>
    </source>
</evidence>
<dbReference type="AlphaFoldDB" id="A0ABD2ZW57"/>
<gene>
    <name evidence="2" type="ORF">ACH5RR_016505</name>
</gene>
<dbReference type="PANTHER" id="PTHR34213">
    <property type="entry name" value="NUCLEAR TRANSPORT FACTOR 2 (NTF2) FAMILY PROTEIN"/>
    <property type="match status" value="1"/>
</dbReference>
<evidence type="ECO:0000256" key="1">
    <source>
        <dbReference type="SAM" id="MobiDB-lite"/>
    </source>
</evidence>
<dbReference type="SUPFAM" id="SSF54427">
    <property type="entry name" value="NTF2-like"/>
    <property type="match status" value="1"/>
</dbReference>
<name>A0ABD2ZW57_9GENT</name>
<sequence>MKKSSTTLMRLNRVTLIMQMDKLLPRSSLHSLKTFSTTPLHPHPKPLPPLLDPSSFTSFACFADHQLLQLHSSLKKYSYSISTSEPTMEKNSKDNEEEIKDQSREGYGKGACDYDPSNRAFDDILPHILNIYASRATPQDFEIYAPDATFEDPLMRSQGIKQIKSAFYSIPKVFSESRIVEYSIKEQVISPGKKEILMDNKQYYKFLGKDINMISLIRLHLENGKIVRHEDWWDKKPLWNRETVQLPLLGRITEMTRRASMLATHALMGFGKDPKA</sequence>
<evidence type="ECO:0008006" key="4">
    <source>
        <dbReference type="Google" id="ProtNLM"/>
    </source>
</evidence>
<organism evidence="2 3">
    <name type="scientific">Cinchona calisaya</name>
    <dbReference type="NCBI Taxonomy" id="153742"/>
    <lineage>
        <taxon>Eukaryota</taxon>
        <taxon>Viridiplantae</taxon>
        <taxon>Streptophyta</taxon>
        <taxon>Embryophyta</taxon>
        <taxon>Tracheophyta</taxon>
        <taxon>Spermatophyta</taxon>
        <taxon>Magnoliopsida</taxon>
        <taxon>eudicotyledons</taxon>
        <taxon>Gunneridae</taxon>
        <taxon>Pentapetalae</taxon>
        <taxon>asterids</taxon>
        <taxon>lamiids</taxon>
        <taxon>Gentianales</taxon>
        <taxon>Rubiaceae</taxon>
        <taxon>Cinchonoideae</taxon>
        <taxon>Cinchoneae</taxon>
        <taxon>Cinchona</taxon>
    </lineage>
</organism>
<dbReference type="InterPro" id="IPR032710">
    <property type="entry name" value="NTF2-like_dom_sf"/>
</dbReference>
<protein>
    <recommendedName>
        <fullName evidence="4">SnoaL-like domain-containing protein</fullName>
    </recommendedName>
</protein>
<dbReference type="EMBL" id="JBJUIK010000007">
    <property type="protein sequence ID" value="KAL3523671.1"/>
    <property type="molecule type" value="Genomic_DNA"/>
</dbReference>
<proteinExistence type="predicted"/>
<feature type="region of interest" description="Disordered" evidence="1">
    <location>
        <begin position="84"/>
        <end position="109"/>
    </location>
</feature>
<feature type="compositionally biased region" description="Basic and acidic residues" evidence="1">
    <location>
        <begin position="87"/>
        <end position="107"/>
    </location>
</feature>